<dbReference type="PIRSF" id="PIRSF016661">
    <property type="entry name" value="BioY"/>
    <property type="match status" value="1"/>
</dbReference>
<feature type="transmembrane region" description="Helical" evidence="3">
    <location>
        <begin position="12"/>
        <end position="33"/>
    </location>
</feature>
<dbReference type="GO" id="GO:0015225">
    <property type="term" value="F:biotin transmembrane transporter activity"/>
    <property type="evidence" value="ECO:0007669"/>
    <property type="project" value="UniProtKB-UniRule"/>
</dbReference>
<organism evidence="4 5">
    <name type="scientific">Anaerosacchariphilus polymeriproducens</name>
    <dbReference type="NCBI Taxonomy" id="1812858"/>
    <lineage>
        <taxon>Bacteria</taxon>
        <taxon>Bacillati</taxon>
        <taxon>Bacillota</taxon>
        <taxon>Clostridia</taxon>
        <taxon>Lachnospirales</taxon>
        <taxon>Lachnospiraceae</taxon>
        <taxon>Anaerosacchariphilus</taxon>
    </lineage>
</organism>
<evidence type="ECO:0000256" key="3">
    <source>
        <dbReference type="SAM" id="Phobius"/>
    </source>
</evidence>
<feature type="transmembrane region" description="Helical" evidence="3">
    <location>
        <begin position="94"/>
        <end position="111"/>
    </location>
</feature>
<dbReference type="OrthoDB" id="9803495at2"/>
<dbReference type="PANTHER" id="PTHR34295">
    <property type="entry name" value="BIOTIN TRANSPORTER BIOY"/>
    <property type="match status" value="1"/>
</dbReference>
<keyword evidence="5" id="KW-1185">Reference proteome</keyword>
<proteinExistence type="inferred from homology"/>
<dbReference type="Pfam" id="PF02632">
    <property type="entry name" value="BioY"/>
    <property type="match status" value="1"/>
</dbReference>
<evidence type="ECO:0000256" key="2">
    <source>
        <dbReference type="PIRNR" id="PIRNR016661"/>
    </source>
</evidence>
<comment type="similarity">
    <text evidence="1 2">Belongs to the BioY family.</text>
</comment>
<dbReference type="EMBL" id="QRCT01000051">
    <property type="protein sequence ID" value="RDU21759.1"/>
    <property type="molecule type" value="Genomic_DNA"/>
</dbReference>
<dbReference type="InterPro" id="IPR003784">
    <property type="entry name" value="BioY"/>
</dbReference>
<evidence type="ECO:0000313" key="5">
    <source>
        <dbReference type="Proteomes" id="UP000255036"/>
    </source>
</evidence>
<keyword evidence="2" id="KW-0813">Transport</keyword>
<protein>
    <recommendedName>
        <fullName evidence="2">Biotin transporter</fullName>
    </recommendedName>
</protein>
<dbReference type="Proteomes" id="UP000255036">
    <property type="component" value="Unassembled WGS sequence"/>
</dbReference>
<dbReference type="RefSeq" id="WP_115483493.1">
    <property type="nucleotide sequence ID" value="NZ_QRCT01000051.1"/>
</dbReference>
<keyword evidence="2" id="KW-1003">Cell membrane</keyword>
<dbReference type="Gene3D" id="1.10.1760.20">
    <property type="match status" value="1"/>
</dbReference>
<comment type="caution">
    <text evidence="4">The sequence shown here is derived from an EMBL/GenBank/DDBJ whole genome shotgun (WGS) entry which is preliminary data.</text>
</comment>
<feature type="transmembrane region" description="Helical" evidence="3">
    <location>
        <begin position="39"/>
        <end position="58"/>
    </location>
</feature>
<keyword evidence="3" id="KW-0812">Transmembrane</keyword>
<dbReference type="AlphaFoldDB" id="A0A371AQA1"/>
<evidence type="ECO:0000256" key="1">
    <source>
        <dbReference type="ARBA" id="ARBA00010692"/>
    </source>
</evidence>
<feature type="transmembrane region" description="Helical" evidence="3">
    <location>
        <begin position="118"/>
        <end position="142"/>
    </location>
</feature>
<feature type="transmembrane region" description="Helical" evidence="3">
    <location>
        <begin position="157"/>
        <end position="177"/>
    </location>
</feature>
<feature type="transmembrane region" description="Helical" evidence="3">
    <location>
        <begin position="65"/>
        <end position="82"/>
    </location>
</feature>
<dbReference type="GO" id="GO:0005886">
    <property type="term" value="C:plasma membrane"/>
    <property type="evidence" value="ECO:0007669"/>
    <property type="project" value="UniProtKB-SubCell"/>
</dbReference>
<accession>A0A371AQA1</accession>
<name>A0A371AQA1_9FIRM</name>
<gene>
    <name evidence="4" type="ORF">DWV06_17390</name>
</gene>
<keyword evidence="2 3" id="KW-0472">Membrane</keyword>
<reference evidence="4 5" key="1">
    <citation type="submission" date="2018-07" db="EMBL/GenBank/DDBJ databases">
        <title>Anaerosacharophilus polymeroproducens gen. nov. sp. nov., an anaerobic bacterium isolated from salt field.</title>
        <authorList>
            <person name="Kim W."/>
            <person name="Yang S.-H."/>
            <person name="Oh J."/>
            <person name="Lee J.-H."/>
            <person name="Kwon K.K."/>
        </authorList>
    </citation>
    <scope>NUCLEOTIDE SEQUENCE [LARGE SCALE GENOMIC DNA]</scope>
    <source>
        <strain evidence="4 5">MCWD5</strain>
    </source>
</reference>
<comment type="subcellular location">
    <subcellularLocation>
        <location evidence="2">Cell membrane</location>
        <topology evidence="2">Multi-pass membrane protein</topology>
    </subcellularLocation>
</comment>
<evidence type="ECO:0000313" key="4">
    <source>
        <dbReference type="EMBL" id="RDU21759.1"/>
    </source>
</evidence>
<dbReference type="PANTHER" id="PTHR34295:SF1">
    <property type="entry name" value="BIOTIN TRANSPORTER BIOY"/>
    <property type="match status" value="1"/>
</dbReference>
<keyword evidence="3" id="KW-1133">Transmembrane helix</keyword>
<sequence length="187" mass="20021">MEEQKSKNKISTYQMALVALMSAVICILAPLSIPIPISAVPISFTNLAVLFVVYILGWKMGTLSYLIYVLIGLTGLPVFSGFEGGFGKLVGPTGGYIIGFALLAVISGLFIERFPGNIFMNVVGMIIGSIVVYVFGVVWLAYQMDLTLKQAMISGMLPYLLGDGIKIVLAAIAGPIIRKNLERAGLV</sequence>